<evidence type="ECO:0000313" key="3">
    <source>
        <dbReference type="Proteomes" id="UP000002218"/>
    </source>
</evidence>
<reference evidence="2 3" key="2">
    <citation type="journal article" date="2010" name="Stand. Genomic Sci.">
        <title>Complete genome sequence of Nakamurella multipartita type strain (Y-104).</title>
        <authorList>
            <person name="Tice H."/>
            <person name="Mayilraj S."/>
            <person name="Sims D."/>
            <person name="Lapidus A."/>
            <person name="Nolan M."/>
            <person name="Lucas S."/>
            <person name="Glavina Del Rio T."/>
            <person name="Copeland A."/>
            <person name="Cheng J.F."/>
            <person name="Meincke L."/>
            <person name="Bruce D."/>
            <person name="Goodwin L."/>
            <person name="Pitluck S."/>
            <person name="Ivanova N."/>
            <person name="Mavromatis K."/>
            <person name="Ovchinnikova G."/>
            <person name="Pati A."/>
            <person name="Chen A."/>
            <person name="Palaniappan K."/>
            <person name="Land M."/>
            <person name="Hauser L."/>
            <person name="Chang Y.J."/>
            <person name="Jeffries C.D."/>
            <person name="Detter J.C."/>
            <person name="Brettin T."/>
            <person name="Rohde M."/>
            <person name="Goker M."/>
            <person name="Bristow J."/>
            <person name="Eisen J.A."/>
            <person name="Markowitz V."/>
            <person name="Hugenholtz P."/>
            <person name="Kyrpides N.C."/>
            <person name="Klenk H.P."/>
            <person name="Chen F."/>
        </authorList>
    </citation>
    <scope>NUCLEOTIDE SEQUENCE [LARGE SCALE GENOMIC DNA]</scope>
    <source>
        <strain evidence="3">ATCC 700099 / DSM 44233 / CIP 104796 / JCM 9543 / NBRC 105858 / Y-104</strain>
    </source>
</reference>
<evidence type="ECO:0000256" key="1">
    <source>
        <dbReference type="SAM" id="Phobius"/>
    </source>
</evidence>
<feature type="transmembrane region" description="Helical" evidence="1">
    <location>
        <begin position="20"/>
        <end position="38"/>
    </location>
</feature>
<proteinExistence type="predicted"/>
<dbReference type="HOGENOM" id="CLU_2094218_0_0_11"/>
<protein>
    <submittedName>
        <fullName evidence="2">Uncharacterized protein</fullName>
    </submittedName>
</protein>
<feature type="transmembrane region" description="Helical" evidence="1">
    <location>
        <begin position="45"/>
        <end position="61"/>
    </location>
</feature>
<dbReference type="RefSeq" id="WP_015749622.1">
    <property type="nucleotide sequence ID" value="NC_013235.1"/>
</dbReference>
<dbReference type="AlphaFoldDB" id="C8X6Q9"/>
<dbReference type="InParanoid" id="C8X6Q9"/>
<sequence length="116" mass="12334">MNVPDSWRWWVDPLLHEEPGASILALVALALMVVGAIGTIRTGRWSSRGILLVGAVLWPLPDQSWQGPVVAALGGGHGIHLTDLLSVVAGVIAILPWPRRRRRDDGTGQPTPAGIG</sequence>
<name>C8X6Q9_NAKMY</name>
<dbReference type="KEGG" id="nml:Namu_4528"/>
<keyword evidence="1" id="KW-0812">Transmembrane</keyword>
<evidence type="ECO:0000313" key="2">
    <source>
        <dbReference type="EMBL" id="ACV80807.1"/>
    </source>
</evidence>
<dbReference type="OrthoDB" id="9970756at2"/>
<reference evidence="3" key="1">
    <citation type="submission" date="2009-09" db="EMBL/GenBank/DDBJ databases">
        <title>The complete genome of Nakamurella multipartita DSM 44233.</title>
        <authorList>
            <consortium name="US DOE Joint Genome Institute (JGI-PGF)"/>
            <person name="Lucas S."/>
            <person name="Copeland A."/>
            <person name="Lapidus A."/>
            <person name="Glavina del Rio T."/>
            <person name="Dalin E."/>
            <person name="Tice H."/>
            <person name="Bruce D."/>
            <person name="Goodwin L."/>
            <person name="Pitluck S."/>
            <person name="Kyrpides N."/>
            <person name="Mavromatis K."/>
            <person name="Ivanova N."/>
            <person name="Ovchinnikova G."/>
            <person name="Sims D."/>
            <person name="Meincke L."/>
            <person name="Brettin T."/>
            <person name="Detter J.C."/>
            <person name="Han C."/>
            <person name="Larimer F."/>
            <person name="Land M."/>
            <person name="Hauser L."/>
            <person name="Markowitz V."/>
            <person name="Cheng J.-F."/>
            <person name="Hugenholtz P."/>
            <person name="Woyke T."/>
            <person name="Wu D."/>
            <person name="Klenk H.-P."/>
            <person name="Eisen J.A."/>
        </authorList>
    </citation>
    <scope>NUCLEOTIDE SEQUENCE [LARGE SCALE GENOMIC DNA]</scope>
    <source>
        <strain evidence="3">ATCC 700099 / DSM 44233 / CIP 104796 / JCM 9543 / NBRC 105858 / Y-104</strain>
    </source>
</reference>
<accession>C8X6Q9</accession>
<gene>
    <name evidence="2" type="ordered locus">Namu_4528</name>
</gene>
<dbReference type="Proteomes" id="UP000002218">
    <property type="component" value="Chromosome"/>
</dbReference>
<feature type="transmembrane region" description="Helical" evidence="1">
    <location>
        <begin position="73"/>
        <end position="95"/>
    </location>
</feature>
<keyword evidence="1" id="KW-0472">Membrane</keyword>
<dbReference type="EMBL" id="CP001737">
    <property type="protein sequence ID" value="ACV80807.1"/>
    <property type="molecule type" value="Genomic_DNA"/>
</dbReference>
<keyword evidence="3" id="KW-1185">Reference proteome</keyword>
<organism evidence="2 3">
    <name type="scientific">Nakamurella multipartita (strain ATCC 700099 / DSM 44233 / CIP 104796 / JCM 9543 / NBRC 105858 / Y-104)</name>
    <name type="common">Microsphaera multipartita</name>
    <dbReference type="NCBI Taxonomy" id="479431"/>
    <lineage>
        <taxon>Bacteria</taxon>
        <taxon>Bacillati</taxon>
        <taxon>Actinomycetota</taxon>
        <taxon>Actinomycetes</taxon>
        <taxon>Nakamurellales</taxon>
        <taxon>Nakamurellaceae</taxon>
        <taxon>Nakamurella</taxon>
    </lineage>
</organism>
<dbReference type="STRING" id="479431.Namu_4528"/>
<keyword evidence="1" id="KW-1133">Transmembrane helix</keyword>